<dbReference type="GO" id="GO:0005739">
    <property type="term" value="C:mitochondrion"/>
    <property type="evidence" value="ECO:0007669"/>
    <property type="project" value="UniProtKB-SubCell"/>
</dbReference>
<comment type="subcellular location">
    <subcellularLocation>
        <location evidence="2">Mitochondrion</location>
    </subcellularLocation>
</comment>
<dbReference type="GO" id="GO:0006417">
    <property type="term" value="P:regulation of translation"/>
    <property type="evidence" value="ECO:0007669"/>
    <property type="project" value="UniProtKB-KW"/>
</dbReference>
<evidence type="ECO:0000313" key="11">
    <source>
        <dbReference type="Proteomes" id="UP000054304"/>
    </source>
</evidence>
<keyword evidence="7" id="KW-0809">Transit peptide</keyword>
<evidence type="ECO:0000256" key="8">
    <source>
        <dbReference type="ARBA" id="ARBA00023128"/>
    </source>
</evidence>
<dbReference type="RefSeq" id="XP_022627558.1">
    <property type="nucleotide sequence ID" value="XM_022773045.1"/>
</dbReference>
<evidence type="ECO:0000256" key="6">
    <source>
        <dbReference type="ARBA" id="ARBA00022845"/>
    </source>
</evidence>
<dbReference type="InterPro" id="IPR024319">
    <property type="entry name" value="ATPase_expression_mit"/>
</dbReference>
<comment type="function">
    <text evidence="1">Required for translation of the mitochondrial OLI1 transcript coding for the mitochondrial ATP synthase subunit 9.</text>
</comment>
<evidence type="ECO:0000256" key="9">
    <source>
        <dbReference type="SAM" id="MobiDB-lite"/>
    </source>
</evidence>
<evidence type="ECO:0000256" key="7">
    <source>
        <dbReference type="ARBA" id="ARBA00022946"/>
    </source>
</evidence>
<evidence type="ECO:0000313" key="10">
    <source>
        <dbReference type="EMBL" id="CEP61324.1"/>
    </source>
</evidence>
<organism evidence="10 11">
    <name type="scientific">Lachancea lanzarotensis</name>
    <dbReference type="NCBI Taxonomy" id="1245769"/>
    <lineage>
        <taxon>Eukaryota</taxon>
        <taxon>Fungi</taxon>
        <taxon>Dikarya</taxon>
        <taxon>Ascomycota</taxon>
        <taxon>Saccharomycotina</taxon>
        <taxon>Saccharomycetes</taxon>
        <taxon>Saccharomycetales</taxon>
        <taxon>Saccharomycetaceae</taxon>
        <taxon>Lachancea</taxon>
    </lineage>
</organism>
<dbReference type="AlphaFoldDB" id="A0A0C7N057"/>
<dbReference type="EMBL" id="LN736362">
    <property type="protein sequence ID" value="CEP61324.1"/>
    <property type="molecule type" value="Genomic_DNA"/>
</dbReference>
<feature type="region of interest" description="Disordered" evidence="9">
    <location>
        <begin position="509"/>
        <end position="529"/>
    </location>
</feature>
<evidence type="ECO:0000256" key="5">
    <source>
        <dbReference type="ARBA" id="ARBA00019258"/>
    </source>
</evidence>
<evidence type="ECO:0000256" key="1">
    <source>
        <dbReference type="ARBA" id="ARBA00002412"/>
    </source>
</evidence>
<name>A0A0C7N057_9SACH</name>
<keyword evidence="8" id="KW-0496">Mitochondrion</keyword>
<keyword evidence="6" id="KW-0810">Translation regulation</keyword>
<comment type="similarity">
    <text evidence="3">Belongs to the AEP2 family.</text>
</comment>
<gene>
    <name evidence="10" type="ORF">LALA0_S03e00320g</name>
</gene>
<sequence>MLSRRRLSIPFVIRSWSSSFPPVSSHIHEDLKPINGQAIGAPSTSDVSGKTNSLQGLLLKRATNETFKVQPNPYNKHIDPKTPASRFSAPIQAQEYVKVLMELTLQSRLDPDFNKIIFTANVLTPTELSTLVQGLLISSRLVEKLIHVAPGTRGTEVIFNLYLIYIQTVGDRRLTPLQLNDLNRFVTFFIETSQLRKAQTVLDFILASYDNQIPSDVTTTIHYLQLRCGALPENWPAQPKAGMMHNYSSRSKYKAFDRKFVPALIGLLNSPTGEWSLRINDSLEAAIVYSLGFMGQLPVLEKYINQRWGISLNSPREPKIVETLSTPSSEILVSILTSFGRNGRIVPALELMDLFIEKYPELNLDTPFWERLFHLCTSMWDAKIDPMGQLSNGSWEVMKEWHYKRGTKVRADYTVLKDRLTVLRATNNYRGAADVITQCFSQLHQEDLQSTEMMAIVQKYFKLVLKNQAASGCYHQSLRLIKNASPSQELAKSFREYFNLHRQKYVQRTQKRSEAAQQKSKAFDEDEEEDMLLGRLW</sequence>
<keyword evidence="11" id="KW-1185">Reference proteome</keyword>
<proteinExistence type="inferred from homology"/>
<protein>
    <recommendedName>
        <fullName evidence="5">ATPase expression protein 2, mitochondrial</fullName>
    </recommendedName>
</protein>
<evidence type="ECO:0000256" key="4">
    <source>
        <dbReference type="ARBA" id="ARBA00011657"/>
    </source>
</evidence>
<dbReference type="HOGENOM" id="CLU_035070_0_0_1"/>
<evidence type="ECO:0000256" key="3">
    <source>
        <dbReference type="ARBA" id="ARBA00009790"/>
    </source>
</evidence>
<dbReference type="Proteomes" id="UP000054304">
    <property type="component" value="Unassembled WGS sequence"/>
</dbReference>
<accession>A0A0C7N057</accession>
<reference evidence="10 11" key="1">
    <citation type="submission" date="2014-12" db="EMBL/GenBank/DDBJ databases">
        <authorList>
            <person name="Neuveglise Cecile"/>
        </authorList>
    </citation>
    <scope>NUCLEOTIDE SEQUENCE [LARGE SCALE GENOMIC DNA]</scope>
    <source>
        <strain evidence="10 11">CBS 12615</strain>
    </source>
</reference>
<dbReference type="Pfam" id="PF12921">
    <property type="entry name" value="ATP13"/>
    <property type="match status" value="1"/>
</dbReference>
<comment type="subunit">
    <text evidence="4">Binds to the 5'UTR of the OLI1 mRNA.</text>
</comment>
<dbReference type="OrthoDB" id="4062665at2759"/>
<evidence type="ECO:0000256" key="2">
    <source>
        <dbReference type="ARBA" id="ARBA00004173"/>
    </source>
</evidence>
<dbReference type="GeneID" id="34684746"/>